<comment type="caution">
    <text evidence="1">The sequence shown here is derived from an EMBL/GenBank/DDBJ whole genome shotgun (WGS) entry which is preliminary data.</text>
</comment>
<dbReference type="Gene3D" id="1.25.40.20">
    <property type="entry name" value="Ankyrin repeat-containing domain"/>
    <property type="match status" value="1"/>
</dbReference>
<dbReference type="OrthoDB" id="194358at2759"/>
<dbReference type="AlphaFoldDB" id="K2RIC1"/>
<protein>
    <submittedName>
        <fullName evidence="1">Uncharacterized protein</fullName>
    </submittedName>
</protein>
<dbReference type="PANTHER" id="PTHR24198:SF165">
    <property type="entry name" value="ANKYRIN REPEAT-CONTAINING PROTEIN-RELATED"/>
    <property type="match status" value="1"/>
</dbReference>
<dbReference type="Proteomes" id="UP000007129">
    <property type="component" value="Unassembled WGS sequence"/>
</dbReference>
<evidence type="ECO:0000313" key="1">
    <source>
        <dbReference type="EMBL" id="EKG22336.1"/>
    </source>
</evidence>
<accession>K2RIC1</accession>
<dbReference type="VEuPathDB" id="FungiDB:MPH_00316"/>
<name>K2RIC1_MACPH</name>
<dbReference type="InParanoid" id="K2RIC1"/>
<dbReference type="InterPro" id="IPR036770">
    <property type="entry name" value="Ankyrin_rpt-contain_sf"/>
</dbReference>
<reference evidence="1 2" key="1">
    <citation type="journal article" date="2012" name="BMC Genomics">
        <title>Tools to kill: Genome of one of the most destructive plant pathogenic fungi Macrophomina phaseolina.</title>
        <authorList>
            <person name="Islam M.S."/>
            <person name="Haque M.S."/>
            <person name="Islam M.M."/>
            <person name="Emdad E.M."/>
            <person name="Halim A."/>
            <person name="Hossen Q.M.M."/>
            <person name="Hossain M.Z."/>
            <person name="Ahmed B."/>
            <person name="Rahim S."/>
            <person name="Rahman M.S."/>
            <person name="Alam M.M."/>
            <person name="Hou S."/>
            <person name="Wan X."/>
            <person name="Saito J.A."/>
            <person name="Alam M."/>
        </authorList>
    </citation>
    <scope>NUCLEOTIDE SEQUENCE [LARGE SCALE GENOMIC DNA]</scope>
    <source>
        <strain evidence="1 2">MS6</strain>
    </source>
</reference>
<dbReference type="PANTHER" id="PTHR24198">
    <property type="entry name" value="ANKYRIN REPEAT AND PROTEIN KINASE DOMAIN-CONTAINING PROTEIN"/>
    <property type="match status" value="1"/>
</dbReference>
<proteinExistence type="predicted"/>
<organism evidence="1 2">
    <name type="scientific">Macrophomina phaseolina (strain MS6)</name>
    <name type="common">Charcoal rot fungus</name>
    <dbReference type="NCBI Taxonomy" id="1126212"/>
    <lineage>
        <taxon>Eukaryota</taxon>
        <taxon>Fungi</taxon>
        <taxon>Dikarya</taxon>
        <taxon>Ascomycota</taxon>
        <taxon>Pezizomycotina</taxon>
        <taxon>Dothideomycetes</taxon>
        <taxon>Dothideomycetes incertae sedis</taxon>
        <taxon>Botryosphaeriales</taxon>
        <taxon>Botryosphaeriaceae</taxon>
        <taxon>Macrophomina</taxon>
    </lineage>
</organism>
<evidence type="ECO:0000313" key="2">
    <source>
        <dbReference type="Proteomes" id="UP000007129"/>
    </source>
</evidence>
<sequence length="168" mass="18887">MRAAARRDSSLIKVLLQHSVDLTATREFTEGGQQGPKTALDIAVERGNFEVARELIFNYRARHLTMDIGSTYGELERSALLVAARSGHLSILDDLIRHVADTSIRQTRTEKSLAHAAVQLNNVEVVNGLFTGIPTSRNWMFGEELLRMRQPCWATKKWFVYSAGGREM</sequence>
<dbReference type="SUPFAM" id="SSF48403">
    <property type="entry name" value="Ankyrin repeat"/>
    <property type="match status" value="1"/>
</dbReference>
<gene>
    <name evidence="1" type="ORF">MPH_00316</name>
</gene>
<dbReference type="HOGENOM" id="CLU_1586789_0_0_1"/>
<dbReference type="EMBL" id="AHHD01000014">
    <property type="protein sequence ID" value="EKG22336.1"/>
    <property type="molecule type" value="Genomic_DNA"/>
</dbReference>